<proteinExistence type="predicted"/>
<evidence type="ECO:0000313" key="3">
    <source>
        <dbReference type="Proteomes" id="UP001054889"/>
    </source>
</evidence>
<name>A0AAV5CUL4_ELECO</name>
<organism evidence="2 3">
    <name type="scientific">Eleusine coracana subsp. coracana</name>
    <dbReference type="NCBI Taxonomy" id="191504"/>
    <lineage>
        <taxon>Eukaryota</taxon>
        <taxon>Viridiplantae</taxon>
        <taxon>Streptophyta</taxon>
        <taxon>Embryophyta</taxon>
        <taxon>Tracheophyta</taxon>
        <taxon>Spermatophyta</taxon>
        <taxon>Magnoliopsida</taxon>
        <taxon>Liliopsida</taxon>
        <taxon>Poales</taxon>
        <taxon>Poaceae</taxon>
        <taxon>PACMAD clade</taxon>
        <taxon>Chloridoideae</taxon>
        <taxon>Cynodonteae</taxon>
        <taxon>Eleusininae</taxon>
        <taxon>Eleusine</taxon>
    </lineage>
</organism>
<dbReference type="Pfam" id="PF20241">
    <property type="entry name" value="DUF6598"/>
    <property type="match status" value="1"/>
</dbReference>
<dbReference type="InterPro" id="IPR046533">
    <property type="entry name" value="DUF6598"/>
</dbReference>
<feature type="domain" description="DUF6598" evidence="1">
    <location>
        <begin position="38"/>
        <end position="82"/>
    </location>
</feature>
<evidence type="ECO:0000259" key="1">
    <source>
        <dbReference type="Pfam" id="PF20241"/>
    </source>
</evidence>
<sequence length="85" mass="9574">MANGDEGLVYEEGHDYEEEECADLEPFFYDEAEAVADHEMRMRRELITVEVAYAVVKDAVEATIEIEVLQGEFYGTITACTTAVM</sequence>
<reference evidence="2" key="1">
    <citation type="journal article" date="2018" name="DNA Res.">
        <title>Multiple hybrid de novo genome assembly of finger millet, an orphan allotetraploid crop.</title>
        <authorList>
            <person name="Hatakeyama M."/>
            <person name="Aluri S."/>
            <person name="Balachadran M.T."/>
            <person name="Sivarajan S.R."/>
            <person name="Patrignani A."/>
            <person name="Gruter S."/>
            <person name="Poveda L."/>
            <person name="Shimizu-Inatsugi R."/>
            <person name="Baeten J."/>
            <person name="Francoijs K.J."/>
            <person name="Nataraja K.N."/>
            <person name="Reddy Y.A.N."/>
            <person name="Phadnis S."/>
            <person name="Ravikumar R.L."/>
            <person name="Schlapbach R."/>
            <person name="Sreeman S.M."/>
            <person name="Shimizu K.K."/>
        </authorList>
    </citation>
    <scope>NUCLEOTIDE SEQUENCE</scope>
</reference>
<gene>
    <name evidence="2" type="primary">ga19260</name>
    <name evidence="2" type="ORF">PR202_ga19260</name>
</gene>
<keyword evidence="3" id="KW-1185">Reference proteome</keyword>
<accession>A0AAV5CUL4</accession>
<dbReference type="EMBL" id="BQKI01000009">
    <property type="protein sequence ID" value="GJN01955.1"/>
    <property type="molecule type" value="Genomic_DNA"/>
</dbReference>
<evidence type="ECO:0000313" key="2">
    <source>
        <dbReference type="EMBL" id="GJN01955.1"/>
    </source>
</evidence>
<comment type="caution">
    <text evidence="2">The sequence shown here is derived from an EMBL/GenBank/DDBJ whole genome shotgun (WGS) entry which is preliminary data.</text>
</comment>
<dbReference type="Proteomes" id="UP001054889">
    <property type="component" value="Unassembled WGS sequence"/>
</dbReference>
<reference evidence="2" key="2">
    <citation type="submission" date="2021-12" db="EMBL/GenBank/DDBJ databases">
        <title>Resequencing data analysis of finger millet.</title>
        <authorList>
            <person name="Hatakeyama M."/>
            <person name="Aluri S."/>
            <person name="Balachadran M.T."/>
            <person name="Sivarajan S.R."/>
            <person name="Poveda L."/>
            <person name="Shimizu-Inatsugi R."/>
            <person name="Schlapbach R."/>
            <person name="Sreeman S.M."/>
            <person name="Shimizu K.K."/>
        </authorList>
    </citation>
    <scope>NUCLEOTIDE SEQUENCE</scope>
</reference>
<dbReference type="AlphaFoldDB" id="A0AAV5CUL4"/>
<protein>
    <recommendedName>
        <fullName evidence="1">DUF6598 domain-containing protein</fullName>
    </recommendedName>
</protein>